<organism evidence="10 11">
    <name type="scientific">Penstemon smallii</name>
    <dbReference type="NCBI Taxonomy" id="265156"/>
    <lineage>
        <taxon>Eukaryota</taxon>
        <taxon>Viridiplantae</taxon>
        <taxon>Streptophyta</taxon>
        <taxon>Embryophyta</taxon>
        <taxon>Tracheophyta</taxon>
        <taxon>Spermatophyta</taxon>
        <taxon>Magnoliopsida</taxon>
        <taxon>eudicotyledons</taxon>
        <taxon>Gunneridae</taxon>
        <taxon>Pentapetalae</taxon>
        <taxon>asterids</taxon>
        <taxon>lamiids</taxon>
        <taxon>Lamiales</taxon>
        <taxon>Plantaginaceae</taxon>
        <taxon>Cheloneae</taxon>
        <taxon>Penstemon</taxon>
    </lineage>
</organism>
<evidence type="ECO:0000256" key="2">
    <source>
        <dbReference type="ARBA" id="ARBA00010617"/>
    </source>
</evidence>
<comment type="similarity">
    <text evidence="2 9">Belongs to the cytochrome P450 family.</text>
</comment>
<keyword evidence="7 9" id="KW-0503">Monooxygenase</keyword>
<protein>
    <recommendedName>
        <fullName evidence="12">Cytochrome P450</fullName>
    </recommendedName>
</protein>
<dbReference type="InterPro" id="IPR017972">
    <property type="entry name" value="Cyt_P450_CS"/>
</dbReference>
<evidence type="ECO:0000256" key="6">
    <source>
        <dbReference type="ARBA" id="ARBA00023004"/>
    </source>
</evidence>
<evidence type="ECO:0000313" key="10">
    <source>
        <dbReference type="EMBL" id="KAL3820403.1"/>
    </source>
</evidence>
<dbReference type="EMBL" id="JBJXBP010000007">
    <property type="protein sequence ID" value="KAL3820403.1"/>
    <property type="molecule type" value="Genomic_DNA"/>
</dbReference>
<dbReference type="Gene3D" id="1.10.630.10">
    <property type="entry name" value="Cytochrome P450"/>
    <property type="match status" value="1"/>
</dbReference>
<comment type="subcellular location">
    <subcellularLocation>
        <location evidence="1">Membrane</location>
        <topology evidence="1">Single-pass membrane protein</topology>
    </subcellularLocation>
</comment>
<keyword evidence="3 8" id="KW-0349">Heme</keyword>
<dbReference type="GO" id="GO:0016020">
    <property type="term" value="C:membrane"/>
    <property type="evidence" value="ECO:0007669"/>
    <property type="project" value="UniProtKB-SubCell"/>
</dbReference>
<gene>
    <name evidence="10" type="ORF">ACJIZ3_006308</name>
</gene>
<keyword evidence="6 8" id="KW-0408">Iron</keyword>
<proteinExistence type="inferred from homology"/>
<evidence type="ECO:0008006" key="12">
    <source>
        <dbReference type="Google" id="ProtNLM"/>
    </source>
</evidence>
<dbReference type="AlphaFoldDB" id="A0ABD3S7E5"/>
<dbReference type="InterPro" id="IPR002401">
    <property type="entry name" value="Cyt_P450_E_grp-I"/>
</dbReference>
<evidence type="ECO:0000256" key="1">
    <source>
        <dbReference type="ARBA" id="ARBA00004167"/>
    </source>
</evidence>
<dbReference type="PRINTS" id="PR00463">
    <property type="entry name" value="EP450I"/>
</dbReference>
<evidence type="ECO:0000313" key="11">
    <source>
        <dbReference type="Proteomes" id="UP001634393"/>
    </source>
</evidence>
<comment type="cofactor">
    <cofactor evidence="8">
        <name>heme</name>
        <dbReference type="ChEBI" id="CHEBI:30413"/>
    </cofactor>
</comment>
<keyword evidence="11" id="KW-1185">Reference proteome</keyword>
<evidence type="ECO:0000256" key="3">
    <source>
        <dbReference type="ARBA" id="ARBA00022617"/>
    </source>
</evidence>
<dbReference type="GO" id="GO:0004497">
    <property type="term" value="F:monooxygenase activity"/>
    <property type="evidence" value="ECO:0007669"/>
    <property type="project" value="UniProtKB-KW"/>
</dbReference>
<dbReference type="PANTHER" id="PTHR47950">
    <property type="entry name" value="CYTOCHROME P450, FAMILY 76, SUBFAMILY C, POLYPEPTIDE 5-RELATED"/>
    <property type="match status" value="1"/>
</dbReference>
<keyword evidence="5 9" id="KW-0560">Oxidoreductase</keyword>
<dbReference type="PANTHER" id="PTHR47950:SF6">
    <property type="entry name" value="CYTOCHROME P450"/>
    <property type="match status" value="1"/>
</dbReference>
<sequence length="498" mass="57021">MMMLIIFMVFLPFLFIYILKYFSFGVSHDQSQLPPGPYPWKILRNISLFKNSPHIAFNNLAKIYGPLFSIRIGGQLVVVASSQTTAKEILKNRTTSGRFLPSLYYSIPGTTHLSVVTAKECDDMWKSLRTIGQSYIFSSKAIEANTLIRKNKVMDMMNYLRTKEGESLNIENVIFATISNIVANILASRNLFSVNLDGIADRKLVALIHEIVGKSSSPGLGDLFPIFERIDFWSKRSAMDMYRLIKFAWGDIIKERRASIRHDSEQDFFDVLAQNAYSDDQIASLLMEFLTAGTHTTTMTTVMLMIKLMKNQEILFRVRDEISNQALDGNSINESRLSECQYFQACIKEILRLHIPGAFGVPHRAIETCKVNNYTIPKDTIILVNFWAIHLDPNNWEDPESFKPERFLGSNIDFMGAHFQFLPFSAGQRMCPAANVAVKNVQLIVAYLVYYFDWNFPDDVNQSNLDEIMGKLKTTFEKENPLCLIPKIREQHIFEQCI</sequence>
<evidence type="ECO:0000256" key="7">
    <source>
        <dbReference type="ARBA" id="ARBA00023033"/>
    </source>
</evidence>
<dbReference type="Proteomes" id="UP001634393">
    <property type="component" value="Unassembled WGS sequence"/>
</dbReference>
<dbReference type="Pfam" id="PF00067">
    <property type="entry name" value="p450"/>
    <property type="match status" value="1"/>
</dbReference>
<dbReference type="InterPro" id="IPR001128">
    <property type="entry name" value="Cyt_P450"/>
</dbReference>
<dbReference type="PRINTS" id="PR00385">
    <property type="entry name" value="P450"/>
</dbReference>
<dbReference type="GO" id="GO:0046872">
    <property type="term" value="F:metal ion binding"/>
    <property type="evidence" value="ECO:0007669"/>
    <property type="project" value="UniProtKB-KW"/>
</dbReference>
<dbReference type="SUPFAM" id="SSF48264">
    <property type="entry name" value="Cytochrome P450"/>
    <property type="match status" value="1"/>
</dbReference>
<dbReference type="InterPro" id="IPR036396">
    <property type="entry name" value="Cyt_P450_sf"/>
</dbReference>
<evidence type="ECO:0000256" key="8">
    <source>
        <dbReference type="PIRSR" id="PIRSR602401-1"/>
    </source>
</evidence>
<dbReference type="PROSITE" id="PS00086">
    <property type="entry name" value="CYTOCHROME_P450"/>
    <property type="match status" value="1"/>
</dbReference>
<keyword evidence="4 8" id="KW-0479">Metal-binding</keyword>
<accession>A0ABD3S7E5</accession>
<comment type="caution">
    <text evidence="10">The sequence shown here is derived from an EMBL/GenBank/DDBJ whole genome shotgun (WGS) entry which is preliminary data.</text>
</comment>
<evidence type="ECO:0000256" key="5">
    <source>
        <dbReference type="ARBA" id="ARBA00023002"/>
    </source>
</evidence>
<evidence type="ECO:0000256" key="4">
    <source>
        <dbReference type="ARBA" id="ARBA00022723"/>
    </source>
</evidence>
<reference evidence="10 11" key="1">
    <citation type="submission" date="2024-12" db="EMBL/GenBank/DDBJ databases">
        <title>The unique morphological basis and parallel evolutionary history of personate flowers in Penstemon.</title>
        <authorList>
            <person name="Depatie T.H."/>
            <person name="Wessinger C.A."/>
        </authorList>
    </citation>
    <scope>NUCLEOTIDE SEQUENCE [LARGE SCALE GENOMIC DNA]</scope>
    <source>
        <strain evidence="10">WTNN_2</strain>
        <tissue evidence="10">Leaf</tissue>
    </source>
</reference>
<name>A0ABD3S7E5_9LAMI</name>
<feature type="binding site" description="axial binding residue" evidence="8">
    <location>
        <position position="431"/>
    </location>
    <ligand>
        <name>heme</name>
        <dbReference type="ChEBI" id="CHEBI:30413"/>
    </ligand>
    <ligandPart>
        <name>Fe</name>
        <dbReference type="ChEBI" id="CHEBI:18248"/>
    </ligandPart>
</feature>
<evidence type="ECO:0000256" key="9">
    <source>
        <dbReference type="RuleBase" id="RU000461"/>
    </source>
</evidence>